<evidence type="ECO:0000313" key="3">
    <source>
        <dbReference type="Proteomes" id="UP001597472"/>
    </source>
</evidence>
<keyword evidence="3" id="KW-1185">Reference proteome</keyword>
<name>A0ABW5KR79_9FLAO</name>
<dbReference type="EMBL" id="JBHULS010000001">
    <property type="protein sequence ID" value="MFD2550300.1"/>
    <property type="molecule type" value="Genomic_DNA"/>
</dbReference>
<dbReference type="Proteomes" id="UP001597472">
    <property type="component" value="Unassembled WGS sequence"/>
</dbReference>
<dbReference type="Pfam" id="PF13585">
    <property type="entry name" value="CHU_C"/>
    <property type="match status" value="1"/>
</dbReference>
<evidence type="ECO:0000256" key="1">
    <source>
        <dbReference type="SAM" id="SignalP"/>
    </source>
</evidence>
<organism evidence="2 3">
    <name type="scientific">Bizionia sediminis</name>
    <dbReference type="NCBI Taxonomy" id="1737064"/>
    <lineage>
        <taxon>Bacteria</taxon>
        <taxon>Pseudomonadati</taxon>
        <taxon>Bacteroidota</taxon>
        <taxon>Flavobacteriia</taxon>
        <taxon>Flavobacteriales</taxon>
        <taxon>Flavobacteriaceae</taxon>
        <taxon>Bizionia</taxon>
    </lineage>
</organism>
<accession>A0ABW5KR79</accession>
<evidence type="ECO:0000313" key="2">
    <source>
        <dbReference type="EMBL" id="MFD2550300.1"/>
    </source>
</evidence>
<proteinExistence type="predicted"/>
<keyword evidence="1" id="KW-0732">Signal</keyword>
<feature type="chain" id="PRO_5045812156" evidence="1">
    <location>
        <begin position="19"/>
        <end position="1607"/>
    </location>
</feature>
<dbReference type="NCBIfam" id="NF038133">
    <property type="entry name" value="choice_anch_L"/>
    <property type="match status" value="1"/>
</dbReference>
<reference evidence="3" key="1">
    <citation type="journal article" date="2019" name="Int. J. Syst. Evol. Microbiol.">
        <title>The Global Catalogue of Microorganisms (GCM) 10K type strain sequencing project: providing services to taxonomists for standard genome sequencing and annotation.</title>
        <authorList>
            <consortium name="The Broad Institute Genomics Platform"/>
            <consortium name="The Broad Institute Genome Sequencing Center for Infectious Disease"/>
            <person name="Wu L."/>
            <person name="Ma J."/>
        </authorList>
    </citation>
    <scope>NUCLEOTIDE SEQUENCE [LARGE SCALE GENOMIC DNA]</scope>
    <source>
        <strain evidence="3">KCTC 42587</strain>
    </source>
</reference>
<sequence>MKYALFFTCLFLASNSFSQQISIDDSLPVQQLIEERLISGCVEISNVQSAVNGSVNNINSFGYFERGNSAFPFQNGILLSTGAAVSAGNTTNSNPLNDGDLNWGTDNDLETILGITNTLNATTIEFDFISVSNQIQFNYILASEEYFDNYPCIYSDGFAFLIREAGSTDPYVNIAVVPGTNVPVNTSTIHPEILGFCPADNEAYFEGYSLGDTNFNGRTTVLTAAATIQPNVPYQIKLIIADQTDQNFDSAVFIEGNSFNASVDLGPDVTTCADNLILDGDIQNPLATYVWLDNNAPIPGETSPTLTVTESGTYTVSVSIPLNNTICTIEDTINVTLNSEQAAEAIPDFEVCDDPTNDGIYTVDVSVMDAAVLAAVPPGNYTISYHFNSTNAQDGSFPITAPFQNSSNPQTIFVRILDINTGCLAFGSFNILVNPVPNITPPDPLEVCDDGNGDGMTQIDLSANNNTITGGNPDYTVSYHFNQTDADTGANPIEMPYTNSSQTDTVFIRVVNALTGCVTTTTQEITVLEGPQINNETQVIDACEQDEDGFETFDLSSVISDVLNSLNNVTTSFHITYEDAQTGANPIEDITNYTNTTPQLQVVYIRVVDNLTGCPAIASIELHANFLTNSTNIRDFAVCDDESNDGIADFNLENIATTISNGLEDTTVTFFENETDQLNNENALDASILYQVTNAPQTLYVTVANLDCSINSEIALLIDPATILNPLPATTYCDTDTDTFASIDMSSFNSFVSGSIPNATVSYFETEQNALDNTNPLPPFYNNTSNPVTVFVRVTNSVTGCFDVENLEILVLPAPETNQPTNAIICDDDQDGMTRLNLESKISEIVSNTTDLNLSFYNSLADAENDTNPINNTTNYNSGTETIFIRIERISTGCFSVESFDVIVNTLPVFTSISDFNDCETDGNQIGAFIFQDKDAEILNNQVGKRVLYFETPEDALNRTNSIDKTSVYENTSNPQRIHVRVENITDTACFGVSSFLIEVGSLPIFTPPTDTFLCDDISNDGQETFNLTAIQDQMSLNSPENLTITFYDSLENATNAINALPLNYTNQNNPQQIYTRIENGTFCYGIAEFGLNVIQVPRVNQASEMVQCDSDNDGSTSFNLTVAELEVLNIRQNDILVTYHENIADLEANTNNIPNPEAYNNIENPQTVYIRVTNTVSACYVSVPLNLRVNVPPTINPINAYPVCETPNNTVNLLDTYETFIGNQPNVNLNFFATETDAQNNENALNTTYNYSSNSDIIYIRAENTQTGCFATSSFVLTVNQNPIANTPPNMEACDTDFDGMLIFDLSQQTRSILGSQNAANFTVSYFELEIEALENNNPIANLNYNAFNEQTIYVRVQNNATGCFSTTSFLTLVQRKPFVQIPDQTVCLDNLPLVVSADTGFETDTYLWSTGARTSEIEITEIGMYSVTVTTDYGCTTTATFNVIESEQATIEFTETVDFSDPNNITVTISGIGNYLYILDNGVPQQSNIFYNVSLGPHTIEVIDLNGCASAIKELVIIDAPRFFTPNQDGQNDTWHITGVDQIPGTIVYIFNRYGKLLTTLNHTSVGWDGTYKGQNMPTDDYWFLAQVKKGDIAFEVKRNFTLKR</sequence>
<dbReference type="RefSeq" id="WP_376891025.1">
    <property type="nucleotide sequence ID" value="NZ_JBHULS010000001.1"/>
</dbReference>
<gene>
    <name evidence="2" type="ORF">ACFSQP_00600</name>
</gene>
<feature type="signal peptide" evidence="1">
    <location>
        <begin position="1"/>
        <end position="18"/>
    </location>
</feature>
<protein>
    <submittedName>
        <fullName evidence="2">Choice-of-anchor L domain-containing protein</fullName>
    </submittedName>
</protein>
<dbReference type="InterPro" id="IPR026341">
    <property type="entry name" value="T9SS_type_B"/>
</dbReference>
<comment type="caution">
    <text evidence="2">The sequence shown here is derived from an EMBL/GenBank/DDBJ whole genome shotgun (WGS) entry which is preliminary data.</text>
</comment>
<dbReference type="NCBIfam" id="TIGR04131">
    <property type="entry name" value="Bac_Flav_CTERM"/>
    <property type="match status" value="1"/>
</dbReference>
<dbReference type="InterPro" id="IPR049804">
    <property type="entry name" value="Choice_anch_L"/>
</dbReference>